<keyword evidence="3" id="KW-0547">Nucleotide-binding</keyword>
<evidence type="ECO:0000313" key="10">
    <source>
        <dbReference type="EMBL" id="KAK4195221.1"/>
    </source>
</evidence>
<evidence type="ECO:0000256" key="4">
    <source>
        <dbReference type="ARBA" id="ARBA00022777"/>
    </source>
</evidence>
<evidence type="ECO:0000259" key="9">
    <source>
        <dbReference type="Pfam" id="PF00294"/>
    </source>
</evidence>
<dbReference type="PRINTS" id="PR00990">
    <property type="entry name" value="RIBOKINASE"/>
</dbReference>
<protein>
    <submittedName>
        <fullName evidence="10">Ribokinase protein</fullName>
    </submittedName>
</protein>
<dbReference type="PANTHER" id="PTHR10584">
    <property type="entry name" value="SUGAR KINASE"/>
    <property type="match status" value="1"/>
</dbReference>
<dbReference type="Pfam" id="PF00294">
    <property type="entry name" value="PfkB"/>
    <property type="match status" value="1"/>
</dbReference>
<evidence type="ECO:0000256" key="7">
    <source>
        <dbReference type="ARBA" id="ARBA00022958"/>
    </source>
</evidence>
<keyword evidence="1" id="KW-0808">Transferase</keyword>
<evidence type="ECO:0000256" key="6">
    <source>
        <dbReference type="ARBA" id="ARBA00022842"/>
    </source>
</evidence>
<sequence length="358" mass="38170">MTPHLITIIGGLDVDLIMTTPRLPNPGESLPATQYTETLGGKGANSAIATYRSCHSNHPSSPSDDSITINVKLIGTVGSDHHGPKFITKLAANGIDTSGILTIPNTPTSICVVIIETPTKENRCLFFPGATAAWKPSSFLTPLQLGGGVCSSSSGSSGNQLPDLIIAQMELTTPVVETIIETAGKAAIPFCLNAAPAPSPPGIADHLYRYLTHLIVNEHEAAAIISNNNNNQQVNKHTWKTIAQKLLNKGVKNVVITLGKQGAFYANNQESGRCPAYDCKRLLLTGRKKNRDTFTGAYCSEYLRQQTASNNDGRNWDIRSAVVRGNKAAAMTVMRGVGAQEGIPWADEIDGFDAPLLV</sequence>
<evidence type="ECO:0000256" key="3">
    <source>
        <dbReference type="ARBA" id="ARBA00022741"/>
    </source>
</evidence>
<accession>A0AAN6X7R7</accession>
<dbReference type="InterPro" id="IPR002139">
    <property type="entry name" value="Ribo/fructo_kinase"/>
</dbReference>
<reference evidence="10" key="2">
    <citation type="submission" date="2023-05" db="EMBL/GenBank/DDBJ databases">
        <authorList>
            <consortium name="Lawrence Berkeley National Laboratory"/>
            <person name="Steindorff A."/>
            <person name="Hensen N."/>
            <person name="Bonometti L."/>
            <person name="Westerberg I."/>
            <person name="Brannstrom I.O."/>
            <person name="Guillou S."/>
            <person name="Cros-Aarteil S."/>
            <person name="Calhoun S."/>
            <person name="Haridas S."/>
            <person name="Kuo A."/>
            <person name="Mondo S."/>
            <person name="Pangilinan J."/>
            <person name="Riley R."/>
            <person name="Labutti K."/>
            <person name="Andreopoulos B."/>
            <person name="Lipzen A."/>
            <person name="Chen C."/>
            <person name="Yanf M."/>
            <person name="Daum C."/>
            <person name="Ng V."/>
            <person name="Clum A."/>
            <person name="Ohm R."/>
            <person name="Martin F."/>
            <person name="Silar P."/>
            <person name="Natvig D."/>
            <person name="Lalanne C."/>
            <person name="Gautier V."/>
            <person name="Ament-Velasquez S.L."/>
            <person name="Kruys A."/>
            <person name="Hutchinson M.I."/>
            <person name="Powell A.J."/>
            <person name="Barry K."/>
            <person name="Miller A.N."/>
            <person name="Grigoriev I.V."/>
            <person name="Debuchy R."/>
            <person name="Gladieux P."/>
            <person name="Thoren M.H."/>
            <person name="Johannesson H."/>
        </authorList>
    </citation>
    <scope>NUCLEOTIDE SEQUENCE</scope>
    <source>
        <strain evidence="10">CBS 315.58</strain>
    </source>
</reference>
<dbReference type="InterPro" id="IPR011877">
    <property type="entry name" value="Ribokinase"/>
</dbReference>
<keyword evidence="5" id="KW-0067">ATP-binding</keyword>
<evidence type="ECO:0000313" key="11">
    <source>
        <dbReference type="Proteomes" id="UP001303160"/>
    </source>
</evidence>
<evidence type="ECO:0000256" key="5">
    <source>
        <dbReference type="ARBA" id="ARBA00022840"/>
    </source>
</evidence>
<keyword evidence="7" id="KW-0630">Potassium</keyword>
<comment type="caution">
    <text evidence="10">The sequence shown here is derived from an EMBL/GenBank/DDBJ whole genome shotgun (WGS) entry which is preliminary data.</text>
</comment>
<proteinExistence type="predicted"/>
<evidence type="ECO:0000256" key="8">
    <source>
        <dbReference type="ARBA" id="ARBA00023277"/>
    </source>
</evidence>
<keyword evidence="8" id="KW-0119">Carbohydrate metabolism</keyword>
<dbReference type="Proteomes" id="UP001303160">
    <property type="component" value="Unassembled WGS sequence"/>
</dbReference>
<evidence type="ECO:0000256" key="1">
    <source>
        <dbReference type="ARBA" id="ARBA00022679"/>
    </source>
</evidence>
<dbReference type="GO" id="GO:0006014">
    <property type="term" value="P:D-ribose metabolic process"/>
    <property type="evidence" value="ECO:0007669"/>
    <property type="project" value="InterPro"/>
</dbReference>
<name>A0AAN6X7R7_9PEZI</name>
<feature type="domain" description="Carbohydrate kinase PfkB" evidence="9">
    <location>
        <begin position="5"/>
        <end position="341"/>
    </location>
</feature>
<evidence type="ECO:0000256" key="2">
    <source>
        <dbReference type="ARBA" id="ARBA00022723"/>
    </source>
</evidence>
<keyword evidence="11" id="KW-1185">Reference proteome</keyword>
<dbReference type="CDD" id="cd01174">
    <property type="entry name" value="ribokinase"/>
    <property type="match status" value="1"/>
</dbReference>
<keyword evidence="4" id="KW-0418">Kinase</keyword>
<dbReference type="EMBL" id="MU864021">
    <property type="protein sequence ID" value="KAK4195221.1"/>
    <property type="molecule type" value="Genomic_DNA"/>
</dbReference>
<reference evidence="10" key="1">
    <citation type="journal article" date="2023" name="Mol. Phylogenet. Evol.">
        <title>Genome-scale phylogeny and comparative genomics of the fungal order Sordariales.</title>
        <authorList>
            <person name="Hensen N."/>
            <person name="Bonometti L."/>
            <person name="Westerberg I."/>
            <person name="Brannstrom I.O."/>
            <person name="Guillou S."/>
            <person name="Cros-Aarteil S."/>
            <person name="Calhoun S."/>
            <person name="Haridas S."/>
            <person name="Kuo A."/>
            <person name="Mondo S."/>
            <person name="Pangilinan J."/>
            <person name="Riley R."/>
            <person name="LaButti K."/>
            <person name="Andreopoulos B."/>
            <person name="Lipzen A."/>
            <person name="Chen C."/>
            <person name="Yan M."/>
            <person name="Daum C."/>
            <person name="Ng V."/>
            <person name="Clum A."/>
            <person name="Steindorff A."/>
            <person name="Ohm R.A."/>
            <person name="Martin F."/>
            <person name="Silar P."/>
            <person name="Natvig D.O."/>
            <person name="Lalanne C."/>
            <person name="Gautier V."/>
            <person name="Ament-Velasquez S.L."/>
            <person name="Kruys A."/>
            <person name="Hutchinson M.I."/>
            <person name="Powell A.J."/>
            <person name="Barry K."/>
            <person name="Miller A.N."/>
            <person name="Grigoriev I.V."/>
            <person name="Debuchy R."/>
            <person name="Gladieux P."/>
            <person name="Hiltunen Thoren M."/>
            <person name="Johannesson H."/>
        </authorList>
    </citation>
    <scope>NUCLEOTIDE SEQUENCE</scope>
    <source>
        <strain evidence="10">CBS 315.58</strain>
    </source>
</reference>
<dbReference type="GO" id="GO:0004747">
    <property type="term" value="F:ribokinase activity"/>
    <property type="evidence" value="ECO:0007669"/>
    <property type="project" value="InterPro"/>
</dbReference>
<keyword evidence="6" id="KW-0460">Magnesium</keyword>
<dbReference type="InterPro" id="IPR011611">
    <property type="entry name" value="PfkB_dom"/>
</dbReference>
<organism evidence="10 11">
    <name type="scientific">Triangularia verruculosa</name>
    <dbReference type="NCBI Taxonomy" id="2587418"/>
    <lineage>
        <taxon>Eukaryota</taxon>
        <taxon>Fungi</taxon>
        <taxon>Dikarya</taxon>
        <taxon>Ascomycota</taxon>
        <taxon>Pezizomycotina</taxon>
        <taxon>Sordariomycetes</taxon>
        <taxon>Sordariomycetidae</taxon>
        <taxon>Sordariales</taxon>
        <taxon>Podosporaceae</taxon>
        <taxon>Triangularia</taxon>
    </lineage>
</organism>
<gene>
    <name evidence="10" type="ORF">QBC40DRAFT_236994</name>
</gene>
<keyword evidence="2" id="KW-0479">Metal-binding</keyword>
<dbReference type="Gene3D" id="3.40.1190.20">
    <property type="match status" value="1"/>
</dbReference>
<dbReference type="PANTHER" id="PTHR10584:SF166">
    <property type="entry name" value="RIBOKINASE"/>
    <property type="match status" value="1"/>
</dbReference>
<dbReference type="GO" id="GO:0005524">
    <property type="term" value="F:ATP binding"/>
    <property type="evidence" value="ECO:0007669"/>
    <property type="project" value="UniProtKB-KW"/>
</dbReference>
<dbReference type="InterPro" id="IPR029056">
    <property type="entry name" value="Ribokinase-like"/>
</dbReference>
<dbReference type="GO" id="GO:0046872">
    <property type="term" value="F:metal ion binding"/>
    <property type="evidence" value="ECO:0007669"/>
    <property type="project" value="UniProtKB-KW"/>
</dbReference>
<dbReference type="SUPFAM" id="SSF53613">
    <property type="entry name" value="Ribokinase-like"/>
    <property type="match status" value="1"/>
</dbReference>
<dbReference type="AlphaFoldDB" id="A0AAN6X7R7"/>